<organism evidence="2 3">
    <name type="scientific">Cryphonectria parasitica (strain ATCC 38755 / EP155)</name>
    <dbReference type="NCBI Taxonomy" id="660469"/>
    <lineage>
        <taxon>Eukaryota</taxon>
        <taxon>Fungi</taxon>
        <taxon>Dikarya</taxon>
        <taxon>Ascomycota</taxon>
        <taxon>Pezizomycotina</taxon>
        <taxon>Sordariomycetes</taxon>
        <taxon>Sordariomycetidae</taxon>
        <taxon>Diaporthales</taxon>
        <taxon>Cryphonectriaceae</taxon>
        <taxon>Cryphonectria-Endothia species complex</taxon>
        <taxon>Cryphonectria</taxon>
    </lineage>
</organism>
<reference evidence="2" key="1">
    <citation type="journal article" date="2020" name="Phytopathology">
        <title>Genome sequence of the chestnut blight fungus Cryphonectria parasitica EP155: A fundamental resource for an archetypical invasive plant pathogen.</title>
        <authorList>
            <person name="Crouch J.A."/>
            <person name="Dawe A."/>
            <person name="Aerts A."/>
            <person name="Barry K."/>
            <person name="Churchill A.C.L."/>
            <person name="Grimwood J."/>
            <person name="Hillman B."/>
            <person name="Milgroom M.G."/>
            <person name="Pangilinan J."/>
            <person name="Smith M."/>
            <person name="Salamov A."/>
            <person name="Schmutz J."/>
            <person name="Yadav J."/>
            <person name="Grigoriev I.V."/>
            <person name="Nuss D."/>
        </authorList>
    </citation>
    <scope>NUCLEOTIDE SEQUENCE</scope>
    <source>
        <strain evidence="2">EP155</strain>
    </source>
</reference>
<protein>
    <submittedName>
        <fullName evidence="2">Uncharacterized protein</fullName>
    </submittedName>
</protein>
<dbReference type="AlphaFoldDB" id="A0A9P4YDJ8"/>
<proteinExistence type="predicted"/>
<sequence>MLGSPTQVAGILHLDTHETESRHSLLDFLFFLLSSFPSPALTAACQDWTLFRPSILQSAQLGLLLLGGWLNRRRMMMIKSYRLRKTRGTTPQAVLVGAASFTAGPTKRRLERFLLCTGRGTL</sequence>
<dbReference type="Proteomes" id="UP000803844">
    <property type="component" value="Unassembled WGS sequence"/>
</dbReference>
<keyword evidence="1" id="KW-0472">Membrane</keyword>
<evidence type="ECO:0000313" key="2">
    <source>
        <dbReference type="EMBL" id="KAF3770670.1"/>
    </source>
</evidence>
<keyword evidence="3" id="KW-1185">Reference proteome</keyword>
<keyword evidence="1" id="KW-0812">Transmembrane</keyword>
<feature type="transmembrane region" description="Helical" evidence="1">
    <location>
        <begin position="50"/>
        <end position="70"/>
    </location>
</feature>
<evidence type="ECO:0000313" key="3">
    <source>
        <dbReference type="Proteomes" id="UP000803844"/>
    </source>
</evidence>
<dbReference type="RefSeq" id="XP_040781631.1">
    <property type="nucleotide sequence ID" value="XM_040914930.1"/>
</dbReference>
<keyword evidence="1" id="KW-1133">Transmembrane helix</keyword>
<dbReference type="EMBL" id="MU032344">
    <property type="protein sequence ID" value="KAF3770670.1"/>
    <property type="molecule type" value="Genomic_DNA"/>
</dbReference>
<comment type="caution">
    <text evidence="2">The sequence shown here is derived from an EMBL/GenBank/DDBJ whole genome shotgun (WGS) entry which is preliminary data.</text>
</comment>
<gene>
    <name evidence="2" type="ORF">M406DRAFT_100957</name>
</gene>
<accession>A0A9P4YDJ8</accession>
<name>A0A9P4YDJ8_CRYP1</name>
<dbReference type="GeneID" id="63832059"/>
<evidence type="ECO:0000256" key="1">
    <source>
        <dbReference type="SAM" id="Phobius"/>
    </source>
</evidence>